<dbReference type="NCBIfam" id="TIGR00551">
    <property type="entry name" value="nadB"/>
    <property type="match status" value="1"/>
</dbReference>
<dbReference type="InterPro" id="IPR005288">
    <property type="entry name" value="NadB"/>
</dbReference>
<evidence type="ECO:0000313" key="16">
    <source>
        <dbReference type="EMBL" id="MBB3038756.1"/>
    </source>
</evidence>
<protein>
    <recommendedName>
        <fullName evidence="5 12">L-aspartate oxidase</fullName>
        <ecNumber evidence="4 12">1.4.3.16</ecNumber>
    </recommendedName>
</protein>
<dbReference type="Gene3D" id="3.50.50.60">
    <property type="entry name" value="FAD/NAD(P)-binding domain"/>
    <property type="match status" value="1"/>
</dbReference>
<evidence type="ECO:0000256" key="13">
    <source>
        <dbReference type="RuleBase" id="RU362049"/>
    </source>
</evidence>
<comment type="cofactor">
    <cofactor evidence="1 13">
        <name>FAD</name>
        <dbReference type="ChEBI" id="CHEBI:57692"/>
    </cofactor>
</comment>
<dbReference type="SUPFAM" id="SSF46977">
    <property type="entry name" value="Succinate dehydrogenase/fumarate reductase flavoprotein C-terminal domain"/>
    <property type="match status" value="1"/>
</dbReference>
<organism evidence="16 17">
    <name type="scientific">Hoyosella altamirensis</name>
    <dbReference type="NCBI Taxonomy" id="616997"/>
    <lineage>
        <taxon>Bacteria</taxon>
        <taxon>Bacillati</taxon>
        <taxon>Actinomycetota</taxon>
        <taxon>Actinomycetes</taxon>
        <taxon>Mycobacteriales</taxon>
        <taxon>Hoyosellaceae</taxon>
        <taxon>Hoyosella</taxon>
    </lineage>
</organism>
<reference evidence="16 17" key="1">
    <citation type="submission" date="2020-08" db="EMBL/GenBank/DDBJ databases">
        <title>Sequencing the genomes of 1000 actinobacteria strains.</title>
        <authorList>
            <person name="Klenk H.-P."/>
        </authorList>
    </citation>
    <scope>NUCLEOTIDE SEQUENCE [LARGE SCALE GENOMIC DNA]</scope>
    <source>
        <strain evidence="16 17">DSM 45258</strain>
    </source>
</reference>
<dbReference type="InterPro" id="IPR036188">
    <property type="entry name" value="FAD/NAD-bd_sf"/>
</dbReference>
<feature type="domain" description="Fumarate reductase/succinate dehydrogenase flavoprotein-like C-terminal" evidence="15">
    <location>
        <begin position="463"/>
        <end position="499"/>
    </location>
</feature>
<evidence type="ECO:0000259" key="14">
    <source>
        <dbReference type="Pfam" id="PF00890"/>
    </source>
</evidence>
<evidence type="ECO:0000256" key="1">
    <source>
        <dbReference type="ARBA" id="ARBA00001974"/>
    </source>
</evidence>
<dbReference type="SUPFAM" id="SSF51905">
    <property type="entry name" value="FAD/NAD(P)-binding domain"/>
    <property type="match status" value="1"/>
</dbReference>
<dbReference type="GO" id="GO:0008734">
    <property type="term" value="F:L-aspartate oxidase activity"/>
    <property type="evidence" value="ECO:0007669"/>
    <property type="project" value="UniProtKB-UniRule"/>
</dbReference>
<dbReference type="PRINTS" id="PR00368">
    <property type="entry name" value="FADPNR"/>
</dbReference>
<keyword evidence="6 13" id="KW-0285">Flavoprotein</keyword>
<comment type="function">
    <text evidence="10">Catalyzes the oxidation of L-aspartate to iminoaspartate, the first step in the de novo biosynthesis of NAD(+).</text>
</comment>
<dbReference type="RefSeq" id="WP_064441490.1">
    <property type="nucleotide sequence ID" value="NZ_BDDI01000014.1"/>
</dbReference>
<dbReference type="FunFam" id="3.90.700.10:FF:000002">
    <property type="entry name" value="L-aspartate oxidase"/>
    <property type="match status" value="1"/>
</dbReference>
<dbReference type="GO" id="GO:0005737">
    <property type="term" value="C:cytoplasm"/>
    <property type="evidence" value="ECO:0007669"/>
    <property type="project" value="UniProtKB-SubCell"/>
</dbReference>
<dbReference type="Pfam" id="PF02910">
    <property type="entry name" value="Succ_DH_flav_C"/>
    <property type="match status" value="1"/>
</dbReference>
<comment type="similarity">
    <text evidence="3 13">Belongs to the FAD-dependent oxidoreductase 2 family. NadB subfamily.</text>
</comment>
<evidence type="ECO:0000256" key="9">
    <source>
        <dbReference type="ARBA" id="ARBA00023002"/>
    </source>
</evidence>
<evidence type="ECO:0000256" key="2">
    <source>
        <dbReference type="ARBA" id="ARBA00004950"/>
    </source>
</evidence>
<evidence type="ECO:0000313" key="17">
    <source>
        <dbReference type="Proteomes" id="UP000567922"/>
    </source>
</evidence>
<dbReference type="InterPro" id="IPR037099">
    <property type="entry name" value="Fum_R/Succ_DH_flav-like_C_sf"/>
</dbReference>
<dbReference type="PANTHER" id="PTHR42716:SF2">
    <property type="entry name" value="L-ASPARTATE OXIDASE, CHLOROPLASTIC"/>
    <property type="match status" value="1"/>
</dbReference>
<evidence type="ECO:0000256" key="7">
    <source>
        <dbReference type="ARBA" id="ARBA00022642"/>
    </source>
</evidence>
<name>A0A839RRM7_9ACTN</name>
<dbReference type="EC" id="1.4.3.16" evidence="4 12"/>
<dbReference type="PRINTS" id="PR00411">
    <property type="entry name" value="PNDRDTASEI"/>
</dbReference>
<evidence type="ECO:0000256" key="8">
    <source>
        <dbReference type="ARBA" id="ARBA00022827"/>
    </source>
</evidence>
<keyword evidence="9 13" id="KW-0560">Oxidoreductase</keyword>
<dbReference type="AlphaFoldDB" id="A0A839RRM7"/>
<comment type="catalytic activity">
    <reaction evidence="11">
        <text>L-aspartate + O2 = iminosuccinate + H2O2</text>
        <dbReference type="Rhea" id="RHEA:25876"/>
        <dbReference type="ChEBI" id="CHEBI:15379"/>
        <dbReference type="ChEBI" id="CHEBI:16240"/>
        <dbReference type="ChEBI" id="CHEBI:29991"/>
        <dbReference type="ChEBI" id="CHEBI:77875"/>
        <dbReference type="EC" id="1.4.3.16"/>
    </reaction>
    <physiologicalReaction direction="left-to-right" evidence="11">
        <dbReference type="Rhea" id="RHEA:25877"/>
    </physiologicalReaction>
</comment>
<dbReference type="UniPathway" id="UPA00253">
    <property type="reaction ID" value="UER00326"/>
</dbReference>
<sequence length="525" mass="54609">MSPRSGGTRREWERHADVVIVGAGIAGLTAALRAHARGLKVIVVRKASHGDTATALAQGGVAVVDGSVPSDSVPQHFGDTVAAGGGLVDGHAATVILTEGAEAIWRLRARGAHFDEGPDGLLRTREGGHSERRIIHAGGDATGAEIQRALEHASRRLTVLDHHNVVAIGVAAGEVTGVSVVDTTGARGLIHAPAVVLATGGIGQLYSVTTNPGAATADGIALALRAGATVTDVEFIQFHPTMLYSPTGSGTRPLISEAVRGEGGRLVDIDGRAITDGDPRGDLAPRDVVARAIASRMREIGAAHVYLDARRIDRFAQRFPTIAMLCAREGIDPQSDLIPVAPGAHYHCGGVMTDVNGASSIPGLYAVGEAARTGLHGANRLASNSLLEAVVVGERVGEAVVSRVSRGPRSRTEAEWSEPAGPVLPRVVLQRMMSQHAGVVRDETGLSSAASTLANAAAAQGIYEDQNLHLTASAIVAAARWRRETRGSHTRLDFPYTDPECARSIPISLRDGTISLDSLEVAARV</sequence>
<keyword evidence="8 13" id="KW-0274">FAD</keyword>
<gene>
    <name evidence="16" type="ORF">FHU29_003225</name>
</gene>
<evidence type="ECO:0000256" key="11">
    <source>
        <dbReference type="ARBA" id="ARBA00048305"/>
    </source>
</evidence>
<evidence type="ECO:0000256" key="6">
    <source>
        <dbReference type="ARBA" id="ARBA00022630"/>
    </source>
</evidence>
<dbReference type="Pfam" id="PF00890">
    <property type="entry name" value="FAD_binding_2"/>
    <property type="match status" value="1"/>
</dbReference>
<evidence type="ECO:0000256" key="3">
    <source>
        <dbReference type="ARBA" id="ARBA00008562"/>
    </source>
</evidence>
<dbReference type="Proteomes" id="UP000567922">
    <property type="component" value="Unassembled WGS sequence"/>
</dbReference>
<evidence type="ECO:0000256" key="10">
    <source>
        <dbReference type="ARBA" id="ARBA00029426"/>
    </source>
</evidence>
<keyword evidence="17" id="KW-1185">Reference proteome</keyword>
<dbReference type="EMBL" id="JACHWS010000003">
    <property type="protein sequence ID" value="MBB3038756.1"/>
    <property type="molecule type" value="Genomic_DNA"/>
</dbReference>
<dbReference type="Gene3D" id="1.20.58.100">
    <property type="entry name" value="Fumarate reductase/succinate dehydrogenase flavoprotein-like, C-terminal domain"/>
    <property type="match status" value="1"/>
</dbReference>
<proteinExistence type="inferred from homology"/>
<dbReference type="InterPro" id="IPR003953">
    <property type="entry name" value="FAD-dep_OxRdtase_2_FAD-bd"/>
</dbReference>
<evidence type="ECO:0000259" key="15">
    <source>
        <dbReference type="Pfam" id="PF02910"/>
    </source>
</evidence>
<comment type="subcellular location">
    <subcellularLocation>
        <location evidence="13">Cytoplasm</location>
    </subcellularLocation>
</comment>
<comment type="caution">
    <text evidence="16">The sequence shown here is derived from an EMBL/GenBank/DDBJ whole genome shotgun (WGS) entry which is preliminary data.</text>
</comment>
<evidence type="ECO:0000256" key="12">
    <source>
        <dbReference type="NCBIfam" id="TIGR00551"/>
    </source>
</evidence>
<dbReference type="OrthoDB" id="9805351at2"/>
<evidence type="ECO:0000256" key="5">
    <source>
        <dbReference type="ARBA" id="ARBA00021901"/>
    </source>
</evidence>
<dbReference type="GO" id="GO:0033765">
    <property type="term" value="F:steroid dehydrogenase activity, acting on the CH-CH group of donors"/>
    <property type="evidence" value="ECO:0007669"/>
    <property type="project" value="UniProtKB-ARBA"/>
</dbReference>
<accession>A0A839RRM7</accession>
<keyword evidence="7 13" id="KW-0662">Pyridine nucleotide biosynthesis</keyword>
<dbReference type="Gene3D" id="3.90.700.10">
    <property type="entry name" value="Succinate dehydrogenase/fumarate reductase flavoprotein, catalytic domain"/>
    <property type="match status" value="1"/>
</dbReference>
<dbReference type="InterPro" id="IPR027477">
    <property type="entry name" value="Succ_DH/fumarate_Rdtase_cat_sf"/>
</dbReference>
<dbReference type="PANTHER" id="PTHR42716">
    <property type="entry name" value="L-ASPARTATE OXIDASE"/>
    <property type="match status" value="1"/>
</dbReference>
<dbReference type="InterPro" id="IPR015939">
    <property type="entry name" value="Fum_Rdtase/Succ_DH_flav-like_C"/>
</dbReference>
<dbReference type="GO" id="GO:0034628">
    <property type="term" value="P:'de novo' NAD+ biosynthetic process from L-aspartate"/>
    <property type="evidence" value="ECO:0007669"/>
    <property type="project" value="TreeGrafter"/>
</dbReference>
<dbReference type="SUPFAM" id="SSF56425">
    <property type="entry name" value="Succinate dehydrogenase/fumarate reductase flavoprotein, catalytic domain"/>
    <property type="match status" value="1"/>
</dbReference>
<evidence type="ECO:0000256" key="4">
    <source>
        <dbReference type="ARBA" id="ARBA00012173"/>
    </source>
</evidence>
<feature type="domain" description="FAD-dependent oxidoreductase 2 FAD-binding" evidence="14">
    <location>
        <begin position="17"/>
        <end position="386"/>
    </location>
</feature>
<dbReference type="NCBIfam" id="NF005867">
    <property type="entry name" value="PRK07804.1"/>
    <property type="match status" value="1"/>
</dbReference>
<comment type="pathway">
    <text evidence="2 13">Cofactor biosynthesis; NAD(+) biosynthesis; iminoaspartate from L-aspartate (oxidase route): step 1/1.</text>
</comment>